<dbReference type="GeneID" id="54483282"/>
<dbReference type="Proteomes" id="UP000799437">
    <property type="component" value="Unassembled WGS sequence"/>
</dbReference>
<dbReference type="Pfam" id="PF18648">
    <property type="entry name" value="ADPRTs_Tse2"/>
    <property type="match status" value="1"/>
</dbReference>
<sequence length="121" mass="14066">IDLDNGSLMPNTFTMQEIIRLAVDNYHDDLENGIPAERPYVFTIRKGTRVPEMLVLQRPKIAQFSLHLSLSANTQAARFIDQALDDFYKEFADKRDACDWLDNHKFEEASTDDAEKEWMKL</sequence>
<keyword evidence="3" id="KW-1185">Reference proteome</keyword>
<gene>
    <name evidence="2" type="ORF">EJ05DRAFT_446369</name>
</gene>
<dbReference type="AlphaFoldDB" id="A0A6A6VTX3"/>
<dbReference type="InterPro" id="IPR041018">
    <property type="entry name" value="ADPRTs_Tse2"/>
</dbReference>
<name>A0A6A6VTX3_9PEZI</name>
<proteinExistence type="predicted"/>
<organism evidence="2 3">
    <name type="scientific">Pseudovirgaria hyperparasitica</name>
    <dbReference type="NCBI Taxonomy" id="470096"/>
    <lineage>
        <taxon>Eukaryota</taxon>
        <taxon>Fungi</taxon>
        <taxon>Dikarya</taxon>
        <taxon>Ascomycota</taxon>
        <taxon>Pezizomycotina</taxon>
        <taxon>Dothideomycetes</taxon>
        <taxon>Dothideomycetes incertae sedis</taxon>
        <taxon>Acrospermales</taxon>
        <taxon>Acrospermaceae</taxon>
        <taxon>Pseudovirgaria</taxon>
    </lineage>
</organism>
<dbReference type="RefSeq" id="XP_033595148.1">
    <property type="nucleotide sequence ID" value="XM_033742228.1"/>
</dbReference>
<dbReference type="OrthoDB" id="10266325at2759"/>
<evidence type="ECO:0000313" key="2">
    <source>
        <dbReference type="EMBL" id="KAF2752697.1"/>
    </source>
</evidence>
<dbReference type="EMBL" id="ML996599">
    <property type="protein sequence ID" value="KAF2752697.1"/>
    <property type="molecule type" value="Genomic_DNA"/>
</dbReference>
<accession>A0A6A6VTX3</accession>
<feature type="domain" description="Tse2 ADP-ribosyltransferase toxin" evidence="1">
    <location>
        <begin position="5"/>
        <end position="100"/>
    </location>
</feature>
<evidence type="ECO:0000259" key="1">
    <source>
        <dbReference type="Pfam" id="PF18648"/>
    </source>
</evidence>
<protein>
    <recommendedName>
        <fullName evidence="1">Tse2 ADP-ribosyltransferase toxin domain-containing protein</fullName>
    </recommendedName>
</protein>
<feature type="non-terminal residue" evidence="2">
    <location>
        <position position="1"/>
    </location>
</feature>
<evidence type="ECO:0000313" key="3">
    <source>
        <dbReference type="Proteomes" id="UP000799437"/>
    </source>
</evidence>
<reference evidence="2" key="1">
    <citation type="journal article" date="2020" name="Stud. Mycol.">
        <title>101 Dothideomycetes genomes: a test case for predicting lifestyles and emergence of pathogens.</title>
        <authorList>
            <person name="Haridas S."/>
            <person name="Albert R."/>
            <person name="Binder M."/>
            <person name="Bloem J."/>
            <person name="Labutti K."/>
            <person name="Salamov A."/>
            <person name="Andreopoulos B."/>
            <person name="Baker S."/>
            <person name="Barry K."/>
            <person name="Bills G."/>
            <person name="Bluhm B."/>
            <person name="Cannon C."/>
            <person name="Castanera R."/>
            <person name="Culley D."/>
            <person name="Daum C."/>
            <person name="Ezra D."/>
            <person name="Gonzalez J."/>
            <person name="Henrissat B."/>
            <person name="Kuo A."/>
            <person name="Liang C."/>
            <person name="Lipzen A."/>
            <person name="Lutzoni F."/>
            <person name="Magnuson J."/>
            <person name="Mondo S."/>
            <person name="Nolan M."/>
            <person name="Ohm R."/>
            <person name="Pangilinan J."/>
            <person name="Park H.-J."/>
            <person name="Ramirez L."/>
            <person name="Alfaro M."/>
            <person name="Sun H."/>
            <person name="Tritt A."/>
            <person name="Yoshinaga Y."/>
            <person name="Zwiers L.-H."/>
            <person name="Turgeon B."/>
            <person name="Goodwin S."/>
            <person name="Spatafora J."/>
            <person name="Crous P."/>
            <person name="Grigoriev I."/>
        </authorList>
    </citation>
    <scope>NUCLEOTIDE SEQUENCE</scope>
    <source>
        <strain evidence="2">CBS 121739</strain>
    </source>
</reference>